<protein>
    <recommendedName>
        <fullName evidence="9">Lysine exporter protein (LYSE/YGGA)</fullName>
    </recommendedName>
</protein>
<evidence type="ECO:0008006" key="9">
    <source>
        <dbReference type="Google" id="ProtNLM"/>
    </source>
</evidence>
<dbReference type="Proteomes" id="UP000055702">
    <property type="component" value="Unassembled WGS sequence"/>
</dbReference>
<feature type="transmembrane region" description="Helical" evidence="6">
    <location>
        <begin position="112"/>
        <end position="136"/>
    </location>
</feature>
<accession>A0A106BXE5</accession>
<feature type="transmembrane region" description="Helical" evidence="6">
    <location>
        <begin position="40"/>
        <end position="68"/>
    </location>
</feature>
<comment type="caution">
    <text evidence="7">The sequence shown here is derived from an EMBL/GenBank/DDBJ whole genome shotgun (WGS) entry which is preliminary data.</text>
</comment>
<dbReference type="PANTHER" id="PTHR30086">
    <property type="entry name" value="ARGININE EXPORTER PROTEIN ARGO"/>
    <property type="match status" value="1"/>
</dbReference>
<proteinExistence type="predicted"/>
<evidence type="ECO:0000256" key="3">
    <source>
        <dbReference type="ARBA" id="ARBA00022692"/>
    </source>
</evidence>
<evidence type="ECO:0000256" key="4">
    <source>
        <dbReference type="ARBA" id="ARBA00022989"/>
    </source>
</evidence>
<dbReference type="EMBL" id="LRDC01000051">
    <property type="protein sequence ID" value="KVX00341.1"/>
    <property type="molecule type" value="Genomic_DNA"/>
</dbReference>
<keyword evidence="4 6" id="KW-1133">Transmembrane helix</keyword>
<feature type="transmembrane region" description="Helical" evidence="6">
    <location>
        <begin position="6"/>
        <end position="28"/>
    </location>
</feature>
<organism evidence="7">
    <name type="scientific">Shewanella frigidimarina</name>
    <dbReference type="NCBI Taxonomy" id="56812"/>
    <lineage>
        <taxon>Bacteria</taxon>
        <taxon>Pseudomonadati</taxon>
        <taxon>Pseudomonadota</taxon>
        <taxon>Gammaproteobacteria</taxon>
        <taxon>Alteromonadales</taxon>
        <taxon>Shewanellaceae</taxon>
        <taxon>Shewanella</taxon>
    </lineage>
</organism>
<evidence type="ECO:0000256" key="1">
    <source>
        <dbReference type="ARBA" id="ARBA00004651"/>
    </source>
</evidence>
<comment type="subcellular location">
    <subcellularLocation>
        <location evidence="1">Cell membrane</location>
        <topology evidence="1">Multi-pass membrane protein</topology>
    </subcellularLocation>
</comment>
<keyword evidence="2" id="KW-1003">Cell membrane</keyword>
<evidence type="ECO:0000313" key="7">
    <source>
        <dbReference type="EMBL" id="KVX00341.1"/>
    </source>
</evidence>
<sequence>MILQQVIALFFTMLILAILPGPAVFAVVSRAFSNGFKHGAFITLGVLMGDFAYILLALFGLAAIANAMGPAFELIKYASALYLCWLGFSMLRATAKGVQLATIPKVSQFKNLITGLLIAVGNPKALIFYVSFFPAFVPMAHVDLTDVMIILATATLAFGSVNLTYAYLASSAKQVFTSPKAATIMNRTAGSIMLIAGILIAINI</sequence>
<dbReference type="PANTHER" id="PTHR30086:SF20">
    <property type="entry name" value="ARGININE EXPORTER PROTEIN ARGO-RELATED"/>
    <property type="match status" value="1"/>
</dbReference>
<dbReference type="GO" id="GO:0015171">
    <property type="term" value="F:amino acid transmembrane transporter activity"/>
    <property type="evidence" value="ECO:0007669"/>
    <property type="project" value="TreeGrafter"/>
</dbReference>
<dbReference type="RefSeq" id="WP_011636779.1">
    <property type="nucleotide sequence ID" value="NZ_JBOZOX010000018.1"/>
</dbReference>
<dbReference type="GeneID" id="41836665"/>
<evidence type="ECO:0000256" key="6">
    <source>
        <dbReference type="SAM" id="Phobius"/>
    </source>
</evidence>
<dbReference type="AlphaFoldDB" id="A0A106BXE5"/>
<dbReference type="Pfam" id="PF01810">
    <property type="entry name" value="LysE"/>
    <property type="match status" value="1"/>
</dbReference>
<evidence type="ECO:0000256" key="2">
    <source>
        <dbReference type="ARBA" id="ARBA00022475"/>
    </source>
</evidence>
<keyword evidence="5 6" id="KW-0472">Membrane</keyword>
<dbReference type="OMA" id="GQSPWRM"/>
<gene>
    <name evidence="7" type="ORF">AWJ07_08210</name>
</gene>
<dbReference type="GO" id="GO:0005886">
    <property type="term" value="C:plasma membrane"/>
    <property type="evidence" value="ECO:0007669"/>
    <property type="project" value="UniProtKB-SubCell"/>
</dbReference>
<feature type="transmembrane region" description="Helical" evidence="6">
    <location>
        <begin position="148"/>
        <end position="169"/>
    </location>
</feature>
<feature type="transmembrane region" description="Helical" evidence="6">
    <location>
        <begin position="181"/>
        <end position="202"/>
    </location>
</feature>
<keyword evidence="3 6" id="KW-0812">Transmembrane</keyword>
<name>A0A106BXE5_SHEFR</name>
<dbReference type="InterPro" id="IPR001123">
    <property type="entry name" value="LeuE-type"/>
</dbReference>
<reference evidence="7 8" key="1">
    <citation type="submission" date="2016-01" db="EMBL/GenBank/DDBJ databases">
        <title>Draft genome of the antarctic isolate Shewanella frigidimarina Ag06-30.</title>
        <authorList>
            <person name="Parmeciano Di Noto G."/>
            <person name="Vazquez S."/>
            <person name="Mac Cormack W."/>
            <person name="Iriarte A."/>
            <person name="Quiroga C."/>
        </authorList>
    </citation>
    <scope>NUCLEOTIDE SEQUENCE [LARGE SCALE GENOMIC DNA]</scope>
    <source>
        <strain evidence="7 8">Ag06-30</strain>
    </source>
</reference>
<evidence type="ECO:0000256" key="5">
    <source>
        <dbReference type="ARBA" id="ARBA00023136"/>
    </source>
</evidence>
<evidence type="ECO:0000313" key="8">
    <source>
        <dbReference type="Proteomes" id="UP000055702"/>
    </source>
</evidence>